<dbReference type="InterPro" id="IPR027417">
    <property type="entry name" value="P-loop_NTPase"/>
</dbReference>
<dbReference type="AlphaFoldDB" id="A0A8H3XR04"/>
<evidence type="ECO:0000256" key="2">
    <source>
        <dbReference type="SAM" id="MobiDB-lite"/>
    </source>
</evidence>
<evidence type="ECO:0000256" key="1">
    <source>
        <dbReference type="ARBA" id="ARBA00022737"/>
    </source>
</evidence>
<keyword evidence="1" id="KW-0677">Repeat</keyword>
<dbReference type="Proteomes" id="UP000465221">
    <property type="component" value="Unassembled WGS sequence"/>
</dbReference>
<name>A0A8H3XR04_9EURO</name>
<dbReference type="EMBL" id="BLKC01000192">
    <property type="protein sequence ID" value="GFF58900.1"/>
    <property type="molecule type" value="Genomic_DNA"/>
</dbReference>
<dbReference type="Pfam" id="PF00005">
    <property type="entry name" value="ABC_tran"/>
    <property type="match status" value="1"/>
</dbReference>
<reference evidence="4 5" key="1">
    <citation type="submission" date="2020-01" db="EMBL/GenBank/DDBJ databases">
        <title>Draft genome sequence of Aspergillus udagawae IFM 46972.</title>
        <authorList>
            <person name="Takahashi H."/>
            <person name="Yaguchi T."/>
        </authorList>
    </citation>
    <scope>NUCLEOTIDE SEQUENCE [LARGE SCALE GENOMIC DNA]</scope>
    <source>
        <strain evidence="4 5">IFM 46972</strain>
    </source>
</reference>
<evidence type="ECO:0000313" key="4">
    <source>
        <dbReference type="EMBL" id="GFF58900.1"/>
    </source>
</evidence>
<dbReference type="InterPro" id="IPR003439">
    <property type="entry name" value="ABC_transporter-like_ATP-bd"/>
</dbReference>
<feature type="region of interest" description="Disordered" evidence="2">
    <location>
        <begin position="1"/>
        <end position="25"/>
    </location>
</feature>
<feature type="domain" description="ABC transporter" evidence="3">
    <location>
        <begin position="98"/>
        <end position="220"/>
    </location>
</feature>
<dbReference type="GO" id="GO:0005524">
    <property type="term" value="F:ATP binding"/>
    <property type="evidence" value="ECO:0007669"/>
    <property type="project" value="InterPro"/>
</dbReference>
<dbReference type="Gene3D" id="3.40.50.300">
    <property type="entry name" value="P-loop containing nucleotide triphosphate hydrolases"/>
    <property type="match status" value="1"/>
</dbReference>
<feature type="compositionally biased region" description="Basic and acidic residues" evidence="2">
    <location>
        <begin position="1"/>
        <end position="13"/>
    </location>
</feature>
<gene>
    <name evidence="4" type="ORF">IFM46972_11234</name>
</gene>
<proteinExistence type="predicted"/>
<dbReference type="PANTHER" id="PTHR19211:SF135">
    <property type="entry name" value="ATPASE, PUTATIVE (AFU_ORTHOLOGUE AFUA_1G16440)-RELATED"/>
    <property type="match status" value="1"/>
</dbReference>
<comment type="caution">
    <text evidence="4">The sequence shown here is derived from an EMBL/GenBank/DDBJ whole genome shotgun (WGS) entry which is preliminary data.</text>
</comment>
<accession>A0A8H3XR04</accession>
<dbReference type="GO" id="GO:0016887">
    <property type="term" value="F:ATP hydrolysis activity"/>
    <property type="evidence" value="ECO:0007669"/>
    <property type="project" value="InterPro"/>
</dbReference>
<protein>
    <recommendedName>
        <fullName evidence="3">ABC transporter domain-containing protein</fullName>
    </recommendedName>
</protein>
<dbReference type="InterPro" id="IPR050611">
    <property type="entry name" value="ABCF"/>
</dbReference>
<organism evidence="4 5">
    <name type="scientific">Aspergillus udagawae</name>
    <dbReference type="NCBI Taxonomy" id="91492"/>
    <lineage>
        <taxon>Eukaryota</taxon>
        <taxon>Fungi</taxon>
        <taxon>Dikarya</taxon>
        <taxon>Ascomycota</taxon>
        <taxon>Pezizomycotina</taxon>
        <taxon>Eurotiomycetes</taxon>
        <taxon>Eurotiomycetidae</taxon>
        <taxon>Eurotiales</taxon>
        <taxon>Aspergillaceae</taxon>
        <taxon>Aspergillus</taxon>
        <taxon>Aspergillus subgen. Fumigati</taxon>
    </lineage>
</organism>
<dbReference type="SUPFAM" id="SSF52540">
    <property type="entry name" value="P-loop containing nucleoside triphosphate hydrolases"/>
    <property type="match status" value="1"/>
</dbReference>
<dbReference type="PANTHER" id="PTHR19211">
    <property type="entry name" value="ATP-BINDING TRANSPORT PROTEIN-RELATED"/>
    <property type="match status" value="1"/>
</dbReference>
<sequence length="237" mass="25708">MKIGEKPNDDNKLRQAKSRQKKVEDRMGIQVNATSGRFKLNRDLAGFHLPSRAEIEVPQDEKGATISLPQATGLRFPGPLVSLEGITFQYRKNDRVILDDITLVVHLGNRVGIMGLNASGKTTLIRALAGNNLQSRGKVTTHRRLKVGYYGQQSVEELQERGKGELALTALGLLMAELEGSLNEGSVRALLLSMGLTGRIASDVPVAELSGRHLVRLALAGPNCPDRTAAAHTRCIT</sequence>
<evidence type="ECO:0000313" key="5">
    <source>
        <dbReference type="Proteomes" id="UP000465221"/>
    </source>
</evidence>
<evidence type="ECO:0000259" key="3">
    <source>
        <dbReference type="Pfam" id="PF00005"/>
    </source>
</evidence>